<dbReference type="Proteomes" id="UP000318681">
    <property type="component" value="Unassembled WGS sequence"/>
</dbReference>
<dbReference type="PANTHER" id="PTHR37089:SF1">
    <property type="entry name" value="MEMBRANE PROTEIN"/>
    <property type="match status" value="1"/>
</dbReference>
<feature type="domain" description="Spore coat protein U/FanG" evidence="2">
    <location>
        <begin position="16"/>
        <end position="154"/>
    </location>
</feature>
<dbReference type="OrthoDB" id="8901110at2"/>
<accession>A0A558QYK9</accession>
<evidence type="ECO:0000313" key="3">
    <source>
        <dbReference type="EMBL" id="TVV72246.1"/>
    </source>
</evidence>
<name>A0A558QYK9_9SPHN</name>
<dbReference type="RefSeq" id="WP_145153698.1">
    <property type="nucleotide sequence ID" value="NZ_VNIM01000068.1"/>
</dbReference>
<organism evidence="3 4">
    <name type="scientific">Alterirhizorhabdus solaris</name>
    <dbReference type="NCBI Taxonomy" id="2529389"/>
    <lineage>
        <taxon>Bacteria</taxon>
        <taxon>Pseudomonadati</taxon>
        <taxon>Pseudomonadota</taxon>
        <taxon>Alphaproteobacteria</taxon>
        <taxon>Sphingomonadales</taxon>
        <taxon>Rhizorhabdaceae</taxon>
        <taxon>Alterirhizorhabdus</taxon>
    </lineage>
</organism>
<reference evidence="3 4" key="1">
    <citation type="submission" date="2019-07" db="EMBL/GenBank/DDBJ databases">
        <title>Sphingomonas solaris sp. nov., isolated from a solar panel from Boston, Massachusetts.</title>
        <authorList>
            <person name="Tanner K."/>
            <person name="Pascual J."/>
            <person name="Mancuso C."/>
            <person name="Pereto J."/>
            <person name="Khalil A."/>
            <person name="Vilanova C."/>
        </authorList>
    </citation>
    <scope>NUCLEOTIDE SEQUENCE [LARGE SCALE GENOMIC DNA]</scope>
    <source>
        <strain evidence="3 4">R4DWN</strain>
    </source>
</reference>
<dbReference type="Pfam" id="PF05229">
    <property type="entry name" value="SCPU"/>
    <property type="match status" value="2"/>
</dbReference>
<dbReference type="InterPro" id="IPR007893">
    <property type="entry name" value="Spore_coat_U/FanG"/>
</dbReference>
<evidence type="ECO:0000259" key="2">
    <source>
        <dbReference type="Pfam" id="PF05229"/>
    </source>
</evidence>
<feature type="signal peptide" evidence="1">
    <location>
        <begin position="1"/>
        <end position="21"/>
    </location>
</feature>
<feature type="domain" description="Spore coat protein U/FanG" evidence="2">
    <location>
        <begin position="179"/>
        <end position="312"/>
    </location>
</feature>
<gene>
    <name evidence="3" type="ORF">FOY91_14990</name>
</gene>
<keyword evidence="3" id="KW-0946">Virion</keyword>
<feature type="chain" id="PRO_5022095089" evidence="1">
    <location>
        <begin position="22"/>
        <end position="316"/>
    </location>
</feature>
<dbReference type="PANTHER" id="PTHR37089">
    <property type="entry name" value="PROTEIN U-RELATED"/>
    <property type="match status" value="1"/>
</dbReference>
<dbReference type="AlphaFoldDB" id="A0A558QYK9"/>
<dbReference type="SMART" id="SM00972">
    <property type="entry name" value="SCPU"/>
    <property type="match status" value="2"/>
</dbReference>
<dbReference type="EMBL" id="VNIM01000068">
    <property type="protein sequence ID" value="TVV72246.1"/>
    <property type="molecule type" value="Genomic_DNA"/>
</dbReference>
<proteinExistence type="predicted"/>
<protein>
    <submittedName>
        <fullName evidence="3">Spore coat protein U domain-containing protein</fullName>
    </submittedName>
</protein>
<keyword evidence="4" id="KW-1185">Reference proteome</keyword>
<sequence>MRMILRLLLVMLGLAAAPAQAACSLTAATTTVFAASSSYDVRAASVATVAAPTSLTCNGAILGVLSANVGTATMTSSNAFRLTNGSGDSIGYRMSADAAGTVAFTQGSTIDYFNPSLLALLSVLNPNSFVPTMYATLTDTPNVPAGTYTDTVVVQWAWQICRGIGVGGLCILQEVGSGTTTMTVRIVVGLDCRISAPAVSFGSAPLASLFGSVTQAVAVDCTKGTPFNIAFTSGTGGASRPWRTMKDGAGHVLQYNLYRPDATTIWDQTNPLVGAATGTGATTPGQMIPYVARINPDQATPPVGTYTDTVSVVVTF</sequence>
<evidence type="ECO:0000256" key="1">
    <source>
        <dbReference type="SAM" id="SignalP"/>
    </source>
</evidence>
<keyword evidence="1" id="KW-0732">Signal</keyword>
<keyword evidence="3" id="KW-0167">Capsid protein</keyword>
<dbReference type="InterPro" id="IPR053167">
    <property type="entry name" value="Spore_coat_component"/>
</dbReference>
<evidence type="ECO:0000313" key="4">
    <source>
        <dbReference type="Proteomes" id="UP000318681"/>
    </source>
</evidence>
<comment type="caution">
    <text evidence="3">The sequence shown here is derived from an EMBL/GenBank/DDBJ whole genome shotgun (WGS) entry which is preliminary data.</text>
</comment>